<keyword evidence="1" id="KW-0812">Transmembrane</keyword>
<organism evidence="2 3">
    <name type="scientific">Elysia marginata</name>
    <dbReference type="NCBI Taxonomy" id="1093978"/>
    <lineage>
        <taxon>Eukaryota</taxon>
        <taxon>Metazoa</taxon>
        <taxon>Spiralia</taxon>
        <taxon>Lophotrochozoa</taxon>
        <taxon>Mollusca</taxon>
        <taxon>Gastropoda</taxon>
        <taxon>Heterobranchia</taxon>
        <taxon>Euthyneura</taxon>
        <taxon>Panpulmonata</taxon>
        <taxon>Sacoglossa</taxon>
        <taxon>Placobranchoidea</taxon>
        <taxon>Plakobranchidae</taxon>
        <taxon>Elysia</taxon>
    </lineage>
</organism>
<dbReference type="AlphaFoldDB" id="A0AAV4I4I7"/>
<feature type="transmembrane region" description="Helical" evidence="1">
    <location>
        <begin position="53"/>
        <end position="82"/>
    </location>
</feature>
<keyword evidence="1" id="KW-0472">Membrane</keyword>
<gene>
    <name evidence="2" type="ORF">ElyMa_002925600</name>
</gene>
<evidence type="ECO:0000313" key="3">
    <source>
        <dbReference type="Proteomes" id="UP000762676"/>
    </source>
</evidence>
<comment type="caution">
    <text evidence="2">The sequence shown here is derived from an EMBL/GenBank/DDBJ whole genome shotgun (WGS) entry which is preliminary data.</text>
</comment>
<dbReference type="EMBL" id="BMAT01006041">
    <property type="protein sequence ID" value="GFS04950.1"/>
    <property type="molecule type" value="Genomic_DNA"/>
</dbReference>
<accession>A0AAV4I4I7</accession>
<keyword evidence="3" id="KW-1185">Reference proteome</keyword>
<protein>
    <submittedName>
        <fullName evidence="2">Uncharacterized protein</fullName>
    </submittedName>
</protein>
<sequence length="87" mass="9579">MSGPGNSHSWRHLGRLTPGSNSLLRYSLLDIRFLSRIGCFRRVAWGPPLGRGWILRVVVVVVVIAVVIAVVVVIVVVAAVFVKSFWV</sequence>
<evidence type="ECO:0000313" key="2">
    <source>
        <dbReference type="EMBL" id="GFS04950.1"/>
    </source>
</evidence>
<dbReference type="Proteomes" id="UP000762676">
    <property type="component" value="Unassembled WGS sequence"/>
</dbReference>
<reference evidence="2 3" key="1">
    <citation type="journal article" date="2021" name="Elife">
        <title>Chloroplast acquisition without the gene transfer in kleptoplastic sea slugs, Plakobranchus ocellatus.</title>
        <authorList>
            <person name="Maeda T."/>
            <person name="Takahashi S."/>
            <person name="Yoshida T."/>
            <person name="Shimamura S."/>
            <person name="Takaki Y."/>
            <person name="Nagai Y."/>
            <person name="Toyoda A."/>
            <person name="Suzuki Y."/>
            <person name="Arimoto A."/>
            <person name="Ishii H."/>
            <person name="Satoh N."/>
            <person name="Nishiyama T."/>
            <person name="Hasebe M."/>
            <person name="Maruyama T."/>
            <person name="Minagawa J."/>
            <person name="Obokata J."/>
            <person name="Shigenobu S."/>
        </authorList>
    </citation>
    <scope>NUCLEOTIDE SEQUENCE [LARGE SCALE GENOMIC DNA]</scope>
</reference>
<evidence type="ECO:0000256" key="1">
    <source>
        <dbReference type="SAM" id="Phobius"/>
    </source>
</evidence>
<keyword evidence="1" id="KW-1133">Transmembrane helix</keyword>
<proteinExistence type="predicted"/>
<name>A0AAV4I4I7_9GAST</name>